<dbReference type="AntiFam" id="ANF00010">
    <property type="entry name" value="tRNA translation"/>
</dbReference>
<protein>
    <submittedName>
        <fullName evidence="2">Uncharacterized protein</fullName>
    </submittedName>
</protein>
<proteinExistence type="predicted"/>
<feature type="region of interest" description="Disordered" evidence="1">
    <location>
        <begin position="1"/>
        <end position="35"/>
    </location>
</feature>
<reference evidence="2" key="1">
    <citation type="submission" date="2018-05" db="EMBL/GenBank/DDBJ databases">
        <authorList>
            <person name="Lanie J.A."/>
            <person name="Ng W.-L."/>
            <person name="Kazmierczak K.M."/>
            <person name="Andrzejewski T.M."/>
            <person name="Davidsen T.M."/>
            <person name="Wayne K.J."/>
            <person name="Tettelin H."/>
            <person name="Glass J.I."/>
            <person name="Rusch D."/>
            <person name="Podicherti R."/>
            <person name="Tsui H.-C.T."/>
            <person name="Winkler M.E."/>
        </authorList>
    </citation>
    <scope>NUCLEOTIDE SEQUENCE</scope>
</reference>
<accession>A0A382ABT5</accession>
<gene>
    <name evidence="2" type="ORF">METZ01_LOCUS151321</name>
</gene>
<dbReference type="AlphaFoldDB" id="A0A382ABT5"/>
<sequence>EQMTVNHRVAGSSPARGANGKAVQKGSSTDCKSAV</sequence>
<feature type="compositionally biased region" description="Polar residues" evidence="1">
    <location>
        <begin position="25"/>
        <end position="35"/>
    </location>
</feature>
<organism evidence="2">
    <name type="scientific">marine metagenome</name>
    <dbReference type="NCBI Taxonomy" id="408172"/>
    <lineage>
        <taxon>unclassified sequences</taxon>
        <taxon>metagenomes</taxon>
        <taxon>ecological metagenomes</taxon>
    </lineage>
</organism>
<feature type="non-terminal residue" evidence="2">
    <location>
        <position position="1"/>
    </location>
</feature>
<dbReference type="EMBL" id="UINC01024574">
    <property type="protein sequence ID" value="SVA98467.1"/>
    <property type="molecule type" value="Genomic_DNA"/>
</dbReference>
<evidence type="ECO:0000256" key="1">
    <source>
        <dbReference type="SAM" id="MobiDB-lite"/>
    </source>
</evidence>
<name>A0A382ABT5_9ZZZZ</name>
<evidence type="ECO:0000313" key="2">
    <source>
        <dbReference type="EMBL" id="SVA98467.1"/>
    </source>
</evidence>